<evidence type="ECO:0000313" key="11">
    <source>
        <dbReference type="Proteomes" id="UP001230220"/>
    </source>
</evidence>
<dbReference type="PROSITE" id="PS50928">
    <property type="entry name" value="ABC_TM1"/>
    <property type="match status" value="1"/>
</dbReference>
<feature type="transmembrane region" description="Helical" evidence="8">
    <location>
        <begin position="182"/>
        <end position="202"/>
    </location>
</feature>
<dbReference type="Pfam" id="PF04069">
    <property type="entry name" value="OpuAC"/>
    <property type="match status" value="1"/>
</dbReference>
<keyword evidence="5 8" id="KW-0472">Membrane</keyword>
<proteinExistence type="inferred from homology"/>
<reference evidence="10 11" key="1">
    <citation type="submission" date="2023-07" db="EMBL/GenBank/DDBJ databases">
        <title>Genomic Encyclopedia of Type Strains, Phase IV (KMG-IV): sequencing the most valuable type-strain genomes for metagenomic binning, comparative biology and taxonomic classification.</title>
        <authorList>
            <person name="Goeker M."/>
        </authorList>
    </citation>
    <scope>NUCLEOTIDE SEQUENCE [LARGE SCALE GENOMIC DNA]</scope>
    <source>
        <strain evidence="10 11">DSM 16784</strain>
    </source>
</reference>
<evidence type="ECO:0000259" key="9">
    <source>
        <dbReference type="PROSITE" id="PS50928"/>
    </source>
</evidence>
<feature type="transmembrane region" description="Helical" evidence="8">
    <location>
        <begin position="83"/>
        <end position="101"/>
    </location>
</feature>
<dbReference type="Gene3D" id="1.10.3720.10">
    <property type="entry name" value="MetI-like"/>
    <property type="match status" value="1"/>
</dbReference>
<evidence type="ECO:0000256" key="8">
    <source>
        <dbReference type="RuleBase" id="RU363032"/>
    </source>
</evidence>
<organism evidence="10 11">
    <name type="scientific">Breznakia pachnodae</name>
    <dbReference type="NCBI Taxonomy" id="265178"/>
    <lineage>
        <taxon>Bacteria</taxon>
        <taxon>Bacillati</taxon>
        <taxon>Bacillota</taxon>
        <taxon>Erysipelotrichia</taxon>
        <taxon>Erysipelotrichales</taxon>
        <taxon>Erysipelotrichaceae</taxon>
        <taxon>Breznakia</taxon>
    </lineage>
</organism>
<feature type="transmembrane region" description="Helical" evidence="8">
    <location>
        <begin position="56"/>
        <end position="77"/>
    </location>
</feature>
<dbReference type="CDD" id="cd13612">
    <property type="entry name" value="PBP2_ProWX"/>
    <property type="match status" value="1"/>
</dbReference>
<keyword evidence="3 8" id="KW-0812">Transmembrane</keyword>
<evidence type="ECO:0000256" key="3">
    <source>
        <dbReference type="ARBA" id="ARBA00022692"/>
    </source>
</evidence>
<dbReference type="RefSeq" id="WP_307406804.1">
    <property type="nucleotide sequence ID" value="NZ_JAUSUR010000002.1"/>
</dbReference>
<keyword evidence="4 8" id="KW-1133">Transmembrane helix</keyword>
<dbReference type="Gene3D" id="3.40.190.120">
    <property type="entry name" value="Osmoprotection protein (prox), domain 2"/>
    <property type="match status" value="1"/>
</dbReference>
<sequence>MIDLLAEVFSLIQERSDFFIQLLMQHIQISMIAIVIATVIGLLLGIFISEYKKTSGIVLGIVNFIYTVPSISLLGFLIPFSGIGDTTVIIALTIYALLPMVRSTHTGITNIDPAIIEAARGMGSTNLQILYKIKLPLALPVIMSGLRNMVIMTIALAGIASFIGAGGLGVAIYRGITTNNTAMTLAGSLMIALLAFFMDFLLGRIEKLINSRSKAKKKRARIALTATVACALVLMVVTVSGIGKSNDDTIHIATKPMTEQLIMGEMLKYVIEDETDLKVELTTNVGGGTSNIQPAMEKGDFDLYPEYTGTGWNAVLKQDSVYDESMFGEMTEMYKDKYDFEWIAGYGFNNTYGMVVRKEIADEYNIKTYSDLAAISDQLVFGAEYDFFERQDGYEALSETYGYNFKSTVDLDIGLKYQALANKQIDVMVVFTTDGQLSKADATVLEDDKSFYPSYMCYNVVRAEVLDAHPELEGALDKFEDLIDDGTMSELNYQVEVEEKEPKAVAKAFLIENGLLMSKGV</sequence>
<dbReference type="EMBL" id="JAUSUR010000002">
    <property type="protein sequence ID" value="MDQ0360698.1"/>
    <property type="molecule type" value="Genomic_DNA"/>
</dbReference>
<dbReference type="InterPro" id="IPR000515">
    <property type="entry name" value="MetI-like"/>
</dbReference>
<comment type="similarity">
    <text evidence="8">Belongs to the binding-protein-dependent transport system permease family.</text>
</comment>
<gene>
    <name evidence="10" type="ORF">J2S15_001443</name>
</gene>
<feature type="domain" description="ABC transmembrane type-1" evidence="9">
    <location>
        <begin position="23"/>
        <end position="202"/>
    </location>
</feature>
<dbReference type="SUPFAM" id="SSF161098">
    <property type="entry name" value="MetI-like"/>
    <property type="match status" value="1"/>
</dbReference>
<dbReference type="PANTHER" id="PTHR30177:SF4">
    <property type="entry name" value="OSMOPROTECTANT IMPORT PERMEASE PROTEIN OSMW"/>
    <property type="match status" value="1"/>
</dbReference>
<evidence type="ECO:0000256" key="6">
    <source>
        <dbReference type="ARBA" id="ARBA00035642"/>
    </source>
</evidence>
<dbReference type="Proteomes" id="UP001230220">
    <property type="component" value="Unassembled WGS sequence"/>
</dbReference>
<dbReference type="Gene3D" id="3.40.190.10">
    <property type="entry name" value="Periplasmic binding protein-like II"/>
    <property type="match status" value="1"/>
</dbReference>
<evidence type="ECO:0000256" key="1">
    <source>
        <dbReference type="ARBA" id="ARBA00004141"/>
    </source>
</evidence>
<evidence type="ECO:0000256" key="5">
    <source>
        <dbReference type="ARBA" id="ARBA00023136"/>
    </source>
</evidence>
<evidence type="ECO:0000256" key="7">
    <source>
        <dbReference type="ARBA" id="ARBA00035652"/>
    </source>
</evidence>
<dbReference type="Pfam" id="PF00528">
    <property type="entry name" value="BPD_transp_1"/>
    <property type="match status" value="1"/>
</dbReference>
<dbReference type="InterPro" id="IPR035906">
    <property type="entry name" value="MetI-like_sf"/>
</dbReference>
<feature type="transmembrane region" description="Helical" evidence="8">
    <location>
        <begin position="222"/>
        <end position="242"/>
    </location>
</feature>
<keyword evidence="2 8" id="KW-0813">Transport</keyword>
<evidence type="ECO:0000256" key="2">
    <source>
        <dbReference type="ARBA" id="ARBA00022448"/>
    </source>
</evidence>
<dbReference type="CDD" id="cd06261">
    <property type="entry name" value="TM_PBP2"/>
    <property type="match status" value="1"/>
</dbReference>
<dbReference type="PANTHER" id="PTHR30177">
    <property type="entry name" value="GLYCINE BETAINE/L-PROLINE TRANSPORT SYSTEM PERMEASE PROTEIN PROW"/>
    <property type="match status" value="1"/>
</dbReference>
<comment type="similarity">
    <text evidence="6">In the C-terminal section; belongs to the OsmX family.</text>
</comment>
<evidence type="ECO:0000256" key="4">
    <source>
        <dbReference type="ARBA" id="ARBA00022989"/>
    </source>
</evidence>
<keyword evidence="11" id="KW-1185">Reference proteome</keyword>
<comment type="caution">
    <text evidence="10">The sequence shown here is derived from an EMBL/GenBank/DDBJ whole genome shotgun (WGS) entry which is preliminary data.</text>
</comment>
<comment type="subcellular location">
    <subcellularLocation>
        <location evidence="8">Cell membrane</location>
        <topology evidence="8">Multi-pass membrane protein</topology>
    </subcellularLocation>
    <subcellularLocation>
        <location evidence="1">Membrane</location>
        <topology evidence="1">Multi-pass membrane protein</topology>
    </subcellularLocation>
</comment>
<feature type="transmembrane region" description="Helical" evidence="8">
    <location>
        <begin position="27"/>
        <end position="49"/>
    </location>
</feature>
<accession>A0ABU0E1V2</accession>
<protein>
    <submittedName>
        <fullName evidence="10">Osmoprotectant transport system permease protein</fullName>
    </submittedName>
</protein>
<comment type="similarity">
    <text evidence="7">In the N-terminal section; belongs to the binding-protein-dependent transport system permease family.</text>
</comment>
<feature type="transmembrane region" description="Helical" evidence="8">
    <location>
        <begin position="150"/>
        <end position="176"/>
    </location>
</feature>
<dbReference type="InterPro" id="IPR007210">
    <property type="entry name" value="ABC_Gly_betaine_transp_sub-bd"/>
</dbReference>
<dbReference type="InterPro" id="IPR051204">
    <property type="entry name" value="ABC_transp_perm/SBD"/>
</dbReference>
<evidence type="ECO:0000313" key="10">
    <source>
        <dbReference type="EMBL" id="MDQ0360698.1"/>
    </source>
</evidence>
<name>A0ABU0E1V2_9FIRM</name>
<dbReference type="SUPFAM" id="SSF53850">
    <property type="entry name" value="Periplasmic binding protein-like II"/>
    <property type="match status" value="1"/>
</dbReference>